<dbReference type="SUPFAM" id="SSF51445">
    <property type="entry name" value="(Trans)glycosidases"/>
    <property type="match status" value="1"/>
</dbReference>
<evidence type="ECO:0000313" key="2">
    <source>
        <dbReference type="Proteomes" id="UP001597361"/>
    </source>
</evidence>
<reference evidence="2" key="1">
    <citation type="journal article" date="2019" name="Int. J. Syst. Evol. Microbiol.">
        <title>The Global Catalogue of Microorganisms (GCM) 10K type strain sequencing project: providing services to taxonomists for standard genome sequencing and annotation.</title>
        <authorList>
            <consortium name="The Broad Institute Genomics Platform"/>
            <consortium name="The Broad Institute Genome Sequencing Center for Infectious Disease"/>
            <person name="Wu L."/>
            <person name="Ma J."/>
        </authorList>
    </citation>
    <scope>NUCLEOTIDE SEQUENCE [LARGE SCALE GENOMIC DNA]</scope>
    <source>
        <strain evidence="2">CGMCC 1.15180</strain>
    </source>
</reference>
<keyword evidence="2" id="KW-1185">Reference proteome</keyword>
<comment type="caution">
    <text evidence="1">The sequence shown here is derived from an EMBL/GenBank/DDBJ whole genome shotgun (WGS) entry which is preliminary data.</text>
</comment>
<gene>
    <name evidence="1" type="ORF">ACFSKL_18480</name>
</gene>
<proteinExistence type="predicted"/>
<dbReference type="Gene3D" id="3.20.20.80">
    <property type="entry name" value="Glycosidases"/>
    <property type="match status" value="1"/>
</dbReference>
<dbReference type="EMBL" id="JBHUHR010000045">
    <property type="protein sequence ID" value="MFD2036798.1"/>
    <property type="molecule type" value="Genomic_DNA"/>
</dbReference>
<organism evidence="1 2">
    <name type="scientific">Belliella marina</name>
    <dbReference type="NCBI Taxonomy" id="1644146"/>
    <lineage>
        <taxon>Bacteria</taxon>
        <taxon>Pseudomonadati</taxon>
        <taxon>Bacteroidota</taxon>
        <taxon>Cytophagia</taxon>
        <taxon>Cytophagales</taxon>
        <taxon>Cyclobacteriaceae</taxon>
        <taxon>Belliella</taxon>
    </lineage>
</organism>
<evidence type="ECO:0008006" key="3">
    <source>
        <dbReference type="Google" id="ProtNLM"/>
    </source>
</evidence>
<sequence>MPLINSKILFTVFKFALLTLVSNSSFIYYSSEIDFFSLQILERIPNSDLSIEDNSIQINFRDQEKINDSLNSPNVETDTLVVKENKRTVYIDSEGFTVKNGDRIFPLGVFMGSSGSTDNENLSRISEAGFNTILCYGYGTGPHQERFLNRAADNGLHVVYSLKDKYPKNRNGNMDYFLRATETQVKRLRNHDALLAWYINDEMGTSWIPLISQLYNKVKEHDQNHPTLQVLYQEDILAQYRDITDILAMDSYNIGAEDLTQSSRRARLSMDAMRGENNENIKKGVWQVPQIYDKSVYHADRESRIPTRDEIKTQTYQAIIEGARGIIFYSYHDLFREKNKKGKINDQEHFNKRLDDIKLAVSDIKSLVDLVLVGEIRKDFIKIRESQDVKDLTIFYNENIYLVISNPFYDERNITIEVPSQYMVDDFIQGEIRMKQDGDIVKLKIPATYSGIVKFIKKD</sequence>
<name>A0ABW4VPU8_9BACT</name>
<dbReference type="InterPro" id="IPR017853">
    <property type="entry name" value="GH"/>
</dbReference>
<accession>A0ABW4VPU8</accession>
<protein>
    <recommendedName>
        <fullName evidence="3">Glycoside hydrolase family 42 N-terminal domain-containing protein</fullName>
    </recommendedName>
</protein>
<evidence type="ECO:0000313" key="1">
    <source>
        <dbReference type="EMBL" id="MFD2036798.1"/>
    </source>
</evidence>
<dbReference type="RefSeq" id="WP_376888190.1">
    <property type="nucleotide sequence ID" value="NZ_JBHUHR010000045.1"/>
</dbReference>
<dbReference type="Proteomes" id="UP001597361">
    <property type="component" value="Unassembled WGS sequence"/>
</dbReference>